<accession>A0A9J5Z6P6</accession>
<reference evidence="1 2" key="1">
    <citation type="submission" date="2020-09" db="EMBL/GenBank/DDBJ databases">
        <title>De no assembly of potato wild relative species, Solanum commersonii.</title>
        <authorList>
            <person name="Cho K."/>
        </authorList>
    </citation>
    <scope>NUCLEOTIDE SEQUENCE [LARGE SCALE GENOMIC DNA]</scope>
    <source>
        <strain evidence="1">LZ3.2</strain>
        <tissue evidence="1">Leaf</tissue>
    </source>
</reference>
<gene>
    <name evidence="1" type="ORF">H5410_028632</name>
</gene>
<sequence>MDKYYGIRLAMVVIYNDESDIREENQNIGEQLGLREISSQIPRNSDERISVDSLDQTHRHCARRGAHPRESRVIFRGCCRT</sequence>
<evidence type="ECO:0000313" key="1">
    <source>
        <dbReference type="EMBL" id="KAG5607140.1"/>
    </source>
</evidence>
<keyword evidence="2" id="KW-1185">Reference proteome</keyword>
<comment type="caution">
    <text evidence="1">The sequence shown here is derived from an EMBL/GenBank/DDBJ whole genome shotgun (WGS) entry which is preliminary data.</text>
</comment>
<dbReference type="AlphaFoldDB" id="A0A9J5Z6P6"/>
<name>A0A9J5Z6P6_SOLCO</name>
<organism evidence="1 2">
    <name type="scientific">Solanum commersonii</name>
    <name type="common">Commerson's wild potato</name>
    <name type="synonym">Commerson's nightshade</name>
    <dbReference type="NCBI Taxonomy" id="4109"/>
    <lineage>
        <taxon>Eukaryota</taxon>
        <taxon>Viridiplantae</taxon>
        <taxon>Streptophyta</taxon>
        <taxon>Embryophyta</taxon>
        <taxon>Tracheophyta</taxon>
        <taxon>Spermatophyta</taxon>
        <taxon>Magnoliopsida</taxon>
        <taxon>eudicotyledons</taxon>
        <taxon>Gunneridae</taxon>
        <taxon>Pentapetalae</taxon>
        <taxon>asterids</taxon>
        <taxon>lamiids</taxon>
        <taxon>Solanales</taxon>
        <taxon>Solanaceae</taxon>
        <taxon>Solanoideae</taxon>
        <taxon>Solaneae</taxon>
        <taxon>Solanum</taxon>
    </lineage>
</organism>
<dbReference type="EMBL" id="JACXVP010000005">
    <property type="protein sequence ID" value="KAG5607140.1"/>
    <property type="molecule type" value="Genomic_DNA"/>
</dbReference>
<proteinExistence type="predicted"/>
<dbReference type="Proteomes" id="UP000824120">
    <property type="component" value="Chromosome 5"/>
</dbReference>
<evidence type="ECO:0000313" key="2">
    <source>
        <dbReference type="Proteomes" id="UP000824120"/>
    </source>
</evidence>
<protein>
    <submittedName>
        <fullName evidence="1">Uncharacterized protein</fullName>
    </submittedName>
</protein>